<accession>A0A8A4ZGN8</accession>
<proteinExistence type="predicted"/>
<dbReference type="Proteomes" id="UP000663937">
    <property type="component" value="Chromosome"/>
</dbReference>
<reference evidence="2" key="1">
    <citation type="submission" date="2021-03" db="EMBL/GenBank/DDBJ databases">
        <title>Pengzhenrongella sicca gen. nov., sp. nov., a new member of suborder Micrococcineae isolated from High-Arctic tundra soil.</title>
        <authorList>
            <person name="Peng F."/>
        </authorList>
    </citation>
    <scope>NUCLEOTIDE SEQUENCE</scope>
    <source>
        <strain evidence="2">LRZ-2</strain>
    </source>
</reference>
<feature type="region of interest" description="Disordered" evidence="1">
    <location>
        <begin position="1"/>
        <end position="75"/>
    </location>
</feature>
<feature type="compositionally biased region" description="Low complexity" evidence="1">
    <location>
        <begin position="1"/>
        <end position="10"/>
    </location>
</feature>
<sequence>MDLADAAAGRPGRRAEPRADARGVRALTRFAEQPAEPARLGPAPADGGAPAGGDPSVGTWPAPGERGAGAAGLAEPDLERLLTRVLDDAARRHGIEV</sequence>
<dbReference type="KEGG" id="psic:J4E96_09945"/>
<dbReference type="AlphaFoldDB" id="A0A8A4ZGN8"/>
<evidence type="ECO:0000313" key="3">
    <source>
        <dbReference type="Proteomes" id="UP000663937"/>
    </source>
</evidence>
<dbReference type="EMBL" id="CP071868">
    <property type="protein sequence ID" value="QTE31202.1"/>
    <property type="molecule type" value="Genomic_DNA"/>
</dbReference>
<name>A0A8A4ZGN8_9MICO</name>
<feature type="compositionally biased region" description="Low complexity" evidence="1">
    <location>
        <begin position="37"/>
        <end position="54"/>
    </location>
</feature>
<evidence type="ECO:0000256" key="1">
    <source>
        <dbReference type="SAM" id="MobiDB-lite"/>
    </source>
</evidence>
<keyword evidence="3" id="KW-1185">Reference proteome</keyword>
<gene>
    <name evidence="2" type="ORF">J4E96_09945</name>
</gene>
<evidence type="ECO:0000313" key="2">
    <source>
        <dbReference type="EMBL" id="QTE31202.1"/>
    </source>
</evidence>
<protein>
    <submittedName>
        <fullName evidence="2">Uncharacterized protein</fullName>
    </submittedName>
</protein>
<organism evidence="2 3">
    <name type="scientific">Pengzhenrongella sicca</name>
    <dbReference type="NCBI Taxonomy" id="2819238"/>
    <lineage>
        <taxon>Bacteria</taxon>
        <taxon>Bacillati</taxon>
        <taxon>Actinomycetota</taxon>
        <taxon>Actinomycetes</taxon>
        <taxon>Micrococcales</taxon>
        <taxon>Pengzhenrongella</taxon>
    </lineage>
</organism>
<feature type="compositionally biased region" description="Basic and acidic residues" evidence="1">
    <location>
        <begin position="13"/>
        <end position="23"/>
    </location>
</feature>
<dbReference type="RefSeq" id="WP_227425588.1">
    <property type="nucleotide sequence ID" value="NZ_CP071868.1"/>
</dbReference>